<proteinExistence type="inferred from homology"/>
<dbReference type="EC" id="2.4.1.122" evidence="4"/>
<dbReference type="InterPro" id="IPR003378">
    <property type="entry name" value="Fringe-like_glycosylTrfase"/>
</dbReference>
<comment type="subcellular location">
    <subcellularLocation>
        <location evidence="1">Membrane</location>
        <topology evidence="1">Single-pass type II membrane protein</topology>
    </subcellularLocation>
</comment>
<evidence type="ECO:0000256" key="4">
    <source>
        <dbReference type="ARBA" id="ARBA00012557"/>
    </source>
</evidence>
<dbReference type="InterPro" id="IPR026050">
    <property type="entry name" value="C1GALT1/C1GALT1_chp1"/>
</dbReference>
<feature type="region of interest" description="Disordered" evidence="12">
    <location>
        <begin position="71"/>
        <end position="101"/>
    </location>
</feature>
<keyword evidence="11" id="KW-0472">Membrane</keyword>
<keyword evidence="6" id="KW-0808">Transferase</keyword>
<evidence type="ECO:0000256" key="11">
    <source>
        <dbReference type="ARBA" id="ARBA00023136"/>
    </source>
</evidence>
<comment type="caution">
    <text evidence="14">The sequence shown here is derived from an EMBL/GenBank/DDBJ whole genome shotgun (WGS) entry which is preliminary data.</text>
</comment>
<feature type="region of interest" description="Disordered" evidence="12">
    <location>
        <begin position="500"/>
        <end position="548"/>
    </location>
</feature>
<evidence type="ECO:0000256" key="1">
    <source>
        <dbReference type="ARBA" id="ARBA00004606"/>
    </source>
</evidence>
<evidence type="ECO:0000256" key="3">
    <source>
        <dbReference type="ARBA" id="ARBA00006462"/>
    </source>
</evidence>
<reference evidence="14 15" key="1">
    <citation type="submission" date="2022-12" db="EMBL/GenBank/DDBJ databases">
        <title>Chromosome-level genome of Tegillarca granosa.</title>
        <authorList>
            <person name="Kim J."/>
        </authorList>
    </citation>
    <scope>NUCLEOTIDE SEQUENCE [LARGE SCALE GENOMIC DNA]</scope>
    <source>
        <strain evidence="14">Teg-2019</strain>
        <tissue evidence="14">Adductor muscle</tissue>
    </source>
</reference>
<keyword evidence="7" id="KW-0812">Transmembrane</keyword>
<keyword evidence="9" id="KW-0735">Signal-anchor</keyword>
<organism evidence="14 15">
    <name type="scientific">Tegillarca granosa</name>
    <name type="common">Malaysian cockle</name>
    <name type="synonym">Anadara granosa</name>
    <dbReference type="NCBI Taxonomy" id="220873"/>
    <lineage>
        <taxon>Eukaryota</taxon>
        <taxon>Metazoa</taxon>
        <taxon>Spiralia</taxon>
        <taxon>Lophotrochozoa</taxon>
        <taxon>Mollusca</taxon>
        <taxon>Bivalvia</taxon>
        <taxon>Autobranchia</taxon>
        <taxon>Pteriomorphia</taxon>
        <taxon>Arcoida</taxon>
        <taxon>Arcoidea</taxon>
        <taxon>Arcidae</taxon>
        <taxon>Tegillarca</taxon>
    </lineage>
</organism>
<comment type="pathway">
    <text evidence="2">Protein modification; protein glycosylation.</text>
</comment>
<feature type="compositionally biased region" description="Basic and acidic residues" evidence="12">
    <location>
        <begin position="504"/>
        <end position="536"/>
    </location>
</feature>
<name>A0ABQ9F8P0_TEGGR</name>
<dbReference type="Proteomes" id="UP001217089">
    <property type="component" value="Unassembled WGS sequence"/>
</dbReference>
<evidence type="ECO:0000256" key="10">
    <source>
        <dbReference type="ARBA" id="ARBA00022989"/>
    </source>
</evidence>
<gene>
    <name evidence="14" type="ORF">KUTeg_008262</name>
</gene>
<evidence type="ECO:0000256" key="12">
    <source>
        <dbReference type="SAM" id="MobiDB-lite"/>
    </source>
</evidence>
<dbReference type="PANTHER" id="PTHR23033">
    <property type="entry name" value="BETA1,3-GALACTOSYLTRANSFERASE"/>
    <property type="match status" value="1"/>
</dbReference>
<evidence type="ECO:0000256" key="7">
    <source>
        <dbReference type="ARBA" id="ARBA00022692"/>
    </source>
</evidence>
<keyword evidence="8" id="KW-0547">Nucleotide-binding</keyword>
<evidence type="ECO:0000313" key="14">
    <source>
        <dbReference type="EMBL" id="KAJ8313701.1"/>
    </source>
</evidence>
<feature type="region of interest" description="Disordered" evidence="12">
    <location>
        <begin position="134"/>
        <end position="155"/>
    </location>
</feature>
<protein>
    <recommendedName>
        <fullName evidence="4">N-acetylgalactosaminide beta-1,3-galactosyltransferase</fullName>
        <ecNumber evidence="4">2.4.1.122</ecNumber>
    </recommendedName>
</protein>
<comment type="similarity">
    <text evidence="3">Belongs to the glycosyltransferase 31 family. Beta3-Gal-T subfamily.</text>
</comment>
<evidence type="ECO:0000256" key="9">
    <source>
        <dbReference type="ARBA" id="ARBA00022968"/>
    </source>
</evidence>
<dbReference type="EMBL" id="JARBDR010000342">
    <property type="protein sequence ID" value="KAJ8313701.1"/>
    <property type="molecule type" value="Genomic_DNA"/>
</dbReference>
<keyword evidence="15" id="KW-1185">Reference proteome</keyword>
<evidence type="ECO:0000256" key="5">
    <source>
        <dbReference type="ARBA" id="ARBA00022676"/>
    </source>
</evidence>
<sequence length="590" mass="66753">MNGTGLTKRSLSIFLLGIASGFAITFFLTKSTGGRYTTEFQTNPYTHADVPGNGPSVSIKWNDHATHMKRLKKEHPTSNETNAASSVSTSGDISVSNTSSTSTNLCENAEIQVTKVNDPDGEVAIDSSDAILDTETSVCNDGSSDSDSEEEEKNVAKYDQRLFSADKYERSYPWLEKESNEVAQMLYNKVRVLCWVMTNPSNHYTKAKHVKATWGRRCNSIVFMSSQKDSNLPSVALPVKEGRDSLWAKTKAAFKYIYQNHLHDAEWFMKADDDTYVVLENLRYFLSDKNYKSHVFYGRRFKPYVSQGYMSGGAGYVLSKYAVKKFVENGIDDSSMCRADGGGAEDLELGRCMEKLGIKAGDTRDELGRERFMPFIPEHHLIPDILPKDMWYWKYIYCQKLSIDIINLSPMGPECCSDYAVTFHYVDPNMMYVLEYLIYHLRPFGYHMVQSCKPADREENKGNYSVSTKSNTTTVPLVTTTVTSKVKKVTDSVKVVNNQTASSKEVDKMSEKGRKRNLETQKGDNSLDKTNDFFKEDTEDEKEDGMLGSVSKKITERVKSLLKLKKKLKRNKNPMSTVKDKKITCPLDSW</sequence>
<evidence type="ECO:0000256" key="6">
    <source>
        <dbReference type="ARBA" id="ARBA00022679"/>
    </source>
</evidence>
<feature type="compositionally biased region" description="Low complexity" evidence="12">
    <location>
        <begin position="85"/>
        <end position="101"/>
    </location>
</feature>
<evidence type="ECO:0000313" key="15">
    <source>
        <dbReference type="Proteomes" id="UP001217089"/>
    </source>
</evidence>
<dbReference type="Gene3D" id="3.90.550.50">
    <property type="match status" value="1"/>
</dbReference>
<keyword evidence="5" id="KW-0328">Glycosyltransferase</keyword>
<keyword evidence="10" id="KW-1133">Transmembrane helix</keyword>
<evidence type="ECO:0000256" key="8">
    <source>
        <dbReference type="ARBA" id="ARBA00022741"/>
    </source>
</evidence>
<evidence type="ECO:0000256" key="2">
    <source>
        <dbReference type="ARBA" id="ARBA00004922"/>
    </source>
</evidence>
<dbReference type="Pfam" id="PF02434">
    <property type="entry name" value="Fringe"/>
    <property type="match status" value="1"/>
</dbReference>
<dbReference type="PANTHER" id="PTHR23033:SF14">
    <property type="entry name" value="GLYCOPROTEIN-N-ACETYLGALACTOSAMINE 3-BETA-GALACTOSYLTRANSFERASE 1-RELATED"/>
    <property type="match status" value="1"/>
</dbReference>
<accession>A0ABQ9F8P0</accession>
<feature type="domain" description="Fringe-like glycosyltransferase" evidence="13">
    <location>
        <begin position="194"/>
        <end position="360"/>
    </location>
</feature>
<evidence type="ECO:0000259" key="13">
    <source>
        <dbReference type="Pfam" id="PF02434"/>
    </source>
</evidence>